<feature type="transmembrane region" description="Helical" evidence="8">
    <location>
        <begin position="165"/>
        <end position="184"/>
    </location>
</feature>
<feature type="compositionally biased region" description="Basic and acidic residues" evidence="7">
    <location>
        <begin position="354"/>
        <end position="366"/>
    </location>
</feature>
<evidence type="ECO:0000256" key="1">
    <source>
        <dbReference type="ARBA" id="ARBA00004141"/>
    </source>
</evidence>
<keyword evidence="6" id="KW-0813">Transport</keyword>
<sequence>MPTYSEKRSIRETLSLPIPEAFFDTLVALLAEWLGTTFFLFFALAGCQVAFTPLTPAAVLSPSNPLTRDMPLVSTASLLYAALSVAFAFTVSVWVFFRVTSALFNPAIAVGMCLVGSMHWKRGIWVVGSQVLGGMTAAGLVSGLFPGRIRAETLLGSGTSVVRGFFIEVLLTAAFVFSVFMLAAEKNKGTFIAPIGIGLALFVAQLVGGSFTGASLNPARSFGPAVAAHHFPGYHWIYWIGPLLGSILAAGLYKAVKVLEIETAIALRGESVLGHRRGISNSSVAVPAGAQTMPVPLHVLEPVAEQDLEKGLKKPEEEAAAEIAQPHYPSGMTAVNEPIGVHPAPRGHSPLHHTGHDVHKEEAHAH</sequence>
<evidence type="ECO:0000256" key="3">
    <source>
        <dbReference type="ARBA" id="ARBA00022692"/>
    </source>
</evidence>
<evidence type="ECO:0000256" key="6">
    <source>
        <dbReference type="RuleBase" id="RU000477"/>
    </source>
</evidence>
<reference evidence="9 10" key="1">
    <citation type="journal article" date="2020" name="Microbiol. Resour. Announc.">
        <title>Draft Genome Sequence of a Cladosporium Species Isolated from the Mesophotic Ascidian Didemnum maculosum.</title>
        <authorList>
            <person name="Gioti A."/>
            <person name="Siaperas R."/>
            <person name="Nikolaivits E."/>
            <person name="Le Goff G."/>
            <person name="Ouazzani J."/>
            <person name="Kotoulas G."/>
            <person name="Topakas E."/>
        </authorList>
    </citation>
    <scope>NUCLEOTIDE SEQUENCE [LARGE SCALE GENOMIC DNA]</scope>
    <source>
        <strain evidence="9 10">TM138-S3</strain>
    </source>
</reference>
<feature type="transmembrane region" description="Helical" evidence="8">
    <location>
        <begin position="21"/>
        <end position="51"/>
    </location>
</feature>
<dbReference type="PANTHER" id="PTHR19139">
    <property type="entry name" value="AQUAPORIN TRANSPORTER"/>
    <property type="match status" value="1"/>
</dbReference>
<accession>A0AB34KJ54</accession>
<dbReference type="PRINTS" id="PR00783">
    <property type="entry name" value="MINTRINSICP"/>
</dbReference>
<dbReference type="InterPro" id="IPR023271">
    <property type="entry name" value="Aquaporin-like"/>
</dbReference>
<dbReference type="InterPro" id="IPR034294">
    <property type="entry name" value="Aquaporin_transptr"/>
</dbReference>
<dbReference type="GO" id="GO:0015250">
    <property type="term" value="F:water channel activity"/>
    <property type="evidence" value="ECO:0007669"/>
    <property type="project" value="TreeGrafter"/>
</dbReference>
<dbReference type="Proteomes" id="UP000803884">
    <property type="component" value="Unassembled WGS sequence"/>
</dbReference>
<feature type="transmembrane region" description="Helical" evidence="8">
    <location>
        <begin position="191"/>
        <end position="216"/>
    </location>
</feature>
<evidence type="ECO:0000256" key="4">
    <source>
        <dbReference type="ARBA" id="ARBA00022989"/>
    </source>
</evidence>
<dbReference type="EMBL" id="JAAQHG020000021">
    <property type="protein sequence ID" value="KAL1585113.1"/>
    <property type="molecule type" value="Genomic_DNA"/>
</dbReference>
<dbReference type="InterPro" id="IPR000425">
    <property type="entry name" value="MIP"/>
</dbReference>
<feature type="transmembrane region" description="Helical" evidence="8">
    <location>
        <begin position="236"/>
        <end position="253"/>
    </location>
</feature>
<name>A0AB34KJ54_9PEZI</name>
<feature type="transmembrane region" description="Helical" evidence="8">
    <location>
        <begin position="124"/>
        <end position="145"/>
    </location>
</feature>
<evidence type="ECO:0000313" key="10">
    <source>
        <dbReference type="Proteomes" id="UP000803884"/>
    </source>
</evidence>
<organism evidence="9 10">
    <name type="scientific">Cladosporium halotolerans</name>
    <dbReference type="NCBI Taxonomy" id="1052096"/>
    <lineage>
        <taxon>Eukaryota</taxon>
        <taxon>Fungi</taxon>
        <taxon>Dikarya</taxon>
        <taxon>Ascomycota</taxon>
        <taxon>Pezizomycotina</taxon>
        <taxon>Dothideomycetes</taxon>
        <taxon>Dothideomycetidae</taxon>
        <taxon>Cladosporiales</taxon>
        <taxon>Cladosporiaceae</taxon>
        <taxon>Cladosporium</taxon>
    </lineage>
</organism>
<dbReference type="Pfam" id="PF00230">
    <property type="entry name" value="MIP"/>
    <property type="match status" value="1"/>
</dbReference>
<dbReference type="SUPFAM" id="SSF81338">
    <property type="entry name" value="Aquaporin-like"/>
    <property type="match status" value="1"/>
</dbReference>
<evidence type="ECO:0008006" key="11">
    <source>
        <dbReference type="Google" id="ProtNLM"/>
    </source>
</evidence>
<evidence type="ECO:0000256" key="7">
    <source>
        <dbReference type="SAM" id="MobiDB-lite"/>
    </source>
</evidence>
<keyword evidence="5 8" id="KW-0472">Membrane</keyword>
<keyword evidence="3 6" id="KW-0812">Transmembrane</keyword>
<dbReference type="PANTHER" id="PTHR19139:SF199">
    <property type="entry name" value="MIP17260P"/>
    <property type="match status" value="1"/>
</dbReference>
<evidence type="ECO:0000313" key="9">
    <source>
        <dbReference type="EMBL" id="KAL1585113.1"/>
    </source>
</evidence>
<keyword evidence="4 8" id="KW-1133">Transmembrane helix</keyword>
<protein>
    <recommendedName>
        <fullName evidence="11">Aquaporin</fullName>
    </recommendedName>
</protein>
<keyword evidence="10" id="KW-1185">Reference proteome</keyword>
<dbReference type="GO" id="GO:0005886">
    <property type="term" value="C:plasma membrane"/>
    <property type="evidence" value="ECO:0007669"/>
    <property type="project" value="TreeGrafter"/>
</dbReference>
<evidence type="ECO:0000256" key="8">
    <source>
        <dbReference type="SAM" id="Phobius"/>
    </source>
</evidence>
<comment type="subcellular location">
    <subcellularLocation>
        <location evidence="1">Membrane</location>
        <topology evidence="1">Multi-pass membrane protein</topology>
    </subcellularLocation>
</comment>
<evidence type="ECO:0000256" key="5">
    <source>
        <dbReference type="ARBA" id="ARBA00023136"/>
    </source>
</evidence>
<evidence type="ECO:0000256" key="2">
    <source>
        <dbReference type="ARBA" id="ARBA00006175"/>
    </source>
</evidence>
<proteinExistence type="inferred from homology"/>
<gene>
    <name evidence="9" type="ORF">WHR41_06448</name>
</gene>
<comment type="caution">
    <text evidence="9">The sequence shown here is derived from an EMBL/GenBank/DDBJ whole genome shotgun (WGS) entry which is preliminary data.</text>
</comment>
<comment type="similarity">
    <text evidence="2 6">Belongs to the MIP/aquaporin (TC 1.A.8) family.</text>
</comment>
<dbReference type="Gene3D" id="1.20.1080.10">
    <property type="entry name" value="Glycerol uptake facilitator protein"/>
    <property type="match status" value="1"/>
</dbReference>
<feature type="region of interest" description="Disordered" evidence="7">
    <location>
        <begin position="341"/>
        <end position="366"/>
    </location>
</feature>
<dbReference type="AlphaFoldDB" id="A0AB34KJ54"/>
<feature type="transmembrane region" description="Helical" evidence="8">
    <location>
        <begin position="71"/>
        <end position="97"/>
    </location>
</feature>
<dbReference type="GeneID" id="96007891"/>
<dbReference type="RefSeq" id="XP_069228219.1">
    <property type="nucleotide sequence ID" value="XM_069375053.1"/>
</dbReference>